<feature type="transmembrane region" description="Helical" evidence="1">
    <location>
        <begin position="89"/>
        <end position="113"/>
    </location>
</feature>
<dbReference type="Pfam" id="PF01478">
    <property type="entry name" value="Peptidase_A24"/>
    <property type="match status" value="1"/>
</dbReference>
<dbReference type="GO" id="GO:0004190">
    <property type="term" value="F:aspartic-type endopeptidase activity"/>
    <property type="evidence" value="ECO:0007669"/>
    <property type="project" value="InterPro"/>
</dbReference>
<evidence type="ECO:0000313" key="3">
    <source>
        <dbReference type="EMBL" id="AZA11523.1"/>
    </source>
</evidence>
<dbReference type="RefSeq" id="WP_164470274.1">
    <property type="nucleotide sequence ID" value="NZ_CP033897.1"/>
</dbReference>
<feature type="domain" description="Prepilin type IV endopeptidase peptidase" evidence="2">
    <location>
        <begin position="6"/>
        <end position="102"/>
    </location>
</feature>
<dbReference type="AlphaFoldDB" id="A0A3G6J152"/>
<keyword evidence="4" id="KW-1185">Reference proteome</keyword>
<evidence type="ECO:0000313" key="4">
    <source>
        <dbReference type="Proteomes" id="UP000271587"/>
    </source>
</evidence>
<dbReference type="Proteomes" id="UP000271587">
    <property type="component" value="Chromosome"/>
</dbReference>
<feature type="transmembrane region" description="Helical" evidence="1">
    <location>
        <begin position="59"/>
        <end position="77"/>
    </location>
</feature>
<sequence length="141" mass="14632">MSFWGILIVSWGLCLLLFDVHRGILPNALTLPALAVAVGWAMLNDPTMLWGALLWGGSYLFLALMIGGVGGGDVKLAPTLGIISAQQGLFAVLVAMVIASAITMVFAGISSIISRKRGALRNRGTPHGPGMLIAACIALSC</sequence>
<reference evidence="3 4" key="1">
    <citation type="submission" date="2018-11" db="EMBL/GenBank/DDBJ databases">
        <authorList>
            <person name="Kleinhagauer T."/>
            <person name="Glaeser S.P."/>
            <person name="Spergser J."/>
            <person name="Ruckert C."/>
            <person name="Kaempfer P."/>
            <person name="Busse H.-J."/>
        </authorList>
    </citation>
    <scope>NUCLEOTIDE SEQUENCE [LARGE SCALE GENOMIC DNA]</scope>
    <source>
        <strain evidence="3 4">W8</strain>
    </source>
</reference>
<dbReference type="InterPro" id="IPR000045">
    <property type="entry name" value="Prepilin_IV_endopep_pep"/>
</dbReference>
<evidence type="ECO:0000256" key="1">
    <source>
        <dbReference type="SAM" id="Phobius"/>
    </source>
</evidence>
<dbReference type="KEGG" id="cgk:CGERO_06080"/>
<gene>
    <name evidence="3" type="ORF">CGERO_06080</name>
</gene>
<name>A0A3G6J152_9CORY</name>
<evidence type="ECO:0000259" key="2">
    <source>
        <dbReference type="Pfam" id="PF01478"/>
    </source>
</evidence>
<accession>A0A3G6J152</accession>
<keyword evidence="1" id="KW-1133">Transmembrane helix</keyword>
<protein>
    <submittedName>
        <fullName evidence="3">Type IV leader peptidase family protein</fullName>
    </submittedName>
</protein>
<proteinExistence type="predicted"/>
<organism evidence="3 4">
    <name type="scientific">Corynebacterium gerontici</name>
    <dbReference type="NCBI Taxonomy" id="2079234"/>
    <lineage>
        <taxon>Bacteria</taxon>
        <taxon>Bacillati</taxon>
        <taxon>Actinomycetota</taxon>
        <taxon>Actinomycetes</taxon>
        <taxon>Mycobacteriales</taxon>
        <taxon>Corynebacteriaceae</taxon>
        <taxon>Corynebacterium</taxon>
    </lineage>
</organism>
<dbReference type="Gene3D" id="1.20.120.1220">
    <property type="match status" value="1"/>
</dbReference>
<dbReference type="EMBL" id="CP033897">
    <property type="protein sequence ID" value="AZA11523.1"/>
    <property type="molecule type" value="Genomic_DNA"/>
</dbReference>
<keyword evidence="1" id="KW-0472">Membrane</keyword>
<dbReference type="GO" id="GO:0016020">
    <property type="term" value="C:membrane"/>
    <property type="evidence" value="ECO:0007669"/>
    <property type="project" value="InterPro"/>
</dbReference>
<keyword evidence="1" id="KW-0812">Transmembrane</keyword>